<reference evidence="6" key="2">
    <citation type="submission" date="2021-11" db="EMBL/GenBank/DDBJ databases">
        <authorList>
            <consortium name="Genoscope - CEA"/>
            <person name="William W."/>
        </authorList>
    </citation>
    <scope>NUCLEOTIDE SEQUENCE</scope>
</reference>
<keyword evidence="1" id="KW-0808">Transferase</keyword>
<dbReference type="EMBL" id="CAKKNE010000006">
    <property type="protein sequence ID" value="CAH0379810.1"/>
    <property type="molecule type" value="Genomic_DNA"/>
</dbReference>
<evidence type="ECO:0000256" key="2">
    <source>
        <dbReference type="PIRSR" id="PIRSR637359-1"/>
    </source>
</evidence>
<evidence type="ECO:0000313" key="5">
    <source>
        <dbReference type="EMBL" id="CAE0688112.1"/>
    </source>
</evidence>
<feature type="active site" description="For sulfotransferase activity" evidence="2">
    <location>
        <position position="122"/>
    </location>
</feature>
<evidence type="ECO:0008006" key="8">
    <source>
        <dbReference type="Google" id="ProtNLM"/>
    </source>
</evidence>
<proteinExistence type="predicted"/>
<dbReference type="PANTHER" id="PTHR10605:SF56">
    <property type="entry name" value="BIFUNCTIONAL HEPARAN SULFATE N-DEACETYLASE_N-SULFOTRANSFERASE"/>
    <property type="match status" value="1"/>
</dbReference>
<dbReference type="EMBL" id="HBIW01004351">
    <property type="protein sequence ID" value="CAE0688112.1"/>
    <property type="molecule type" value="Transcribed_RNA"/>
</dbReference>
<feature type="binding site" evidence="3">
    <location>
        <position position="214"/>
    </location>
    <ligand>
        <name>3'-phosphoadenylyl sulfate</name>
        <dbReference type="ChEBI" id="CHEBI:58339"/>
    </ligand>
</feature>
<accession>A0A7S4E3N8</accession>
<reference evidence="5" key="1">
    <citation type="submission" date="2021-01" db="EMBL/GenBank/DDBJ databases">
        <authorList>
            <person name="Corre E."/>
            <person name="Pelletier E."/>
            <person name="Niang G."/>
            <person name="Scheremetjew M."/>
            <person name="Finn R."/>
            <person name="Kale V."/>
            <person name="Holt S."/>
            <person name="Cochrane G."/>
            <person name="Meng A."/>
            <person name="Brown T."/>
            <person name="Cohen L."/>
        </authorList>
    </citation>
    <scope>NUCLEOTIDE SEQUENCE</scope>
    <source>
        <strain evidence="5">CCMP1756</strain>
    </source>
</reference>
<evidence type="ECO:0000256" key="3">
    <source>
        <dbReference type="PIRSR" id="PIRSR637359-2"/>
    </source>
</evidence>
<keyword evidence="7" id="KW-1185">Reference proteome</keyword>
<organism evidence="5">
    <name type="scientific">Pelagomonas calceolata</name>
    <dbReference type="NCBI Taxonomy" id="35677"/>
    <lineage>
        <taxon>Eukaryota</taxon>
        <taxon>Sar</taxon>
        <taxon>Stramenopiles</taxon>
        <taxon>Ochrophyta</taxon>
        <taxon>Pelagophyceae</taxon>
        <taxon>Pelagomonadales</taxon>
        <taxon>Pelagomonadaceae</taxon>
        <taxon>Pelagomonas</taxon>
    </lineage>
</organism>
<feature type="binding site" evidence="3">
    <location>
        <position position="222"/>
    </location>
    <ligand>
        <name>3'-phosphoadenylyl sulfate</name>
        <dbReference type="ChEBI" id="CHEBI:58339"/>
    </ligand>
</feature>
<dbReference type="Proteomes" id="UP000789595">
    <property type="component" value="Unassembled WGS sequence"/>
</dbReference>
<sequence length="412" mass="45425">MMLRRASGTKAPPPPERLPSQDKYKTRVLPLLAAAVGCIVAASLLLRTTATAWAVQTDDVVTCPEQRRMSGRAVPGTTLADDGHCVQASSLDAGVCVEDAADWRGAHRRRCLPSLAVIGAMKSGTTNIMLYLQNHPQLRTSEDMIGWPQESRYFSAAHDPEAAGRNWRFYLRKYPPATDGVLTFDKSPNYLLNPKIPSVLASLMPSLKLLVCLRNPTSRAYSHLQHECRNGRVRQAEGAVFRSKSNDESSERLSFPCAPEAFDRLVRAQLAAKKDLDKCAWARGSGSGDSNVLPRGFYDCQLAPWFDRFPRSQLLALVFEDFVSSREATLEAVARVERFAGLEPFDYGRSARVAAVERLYALMPSRGGRYAPMLAATRAALDELYCAPNRALSATLRRRLPWPCGGGGERPV</sequence>
<dbReference type="AlphaFoldDB" id="A0A7S4E3N8"/>
<dbReference type="GO" id="GO:0008146">
    <property type="term" value="F:sulfotransferase activity"/>
    <property type="evidence" value="ECO:0007669"/>
    <property type="project" value="InterPro"/>
</dbReference>
<protein>
    <recommendedName>
        <fullName evidence="8">Sulfotransferase domain-containing protein</fullName>
    </recommendedName>
</protein>
<dbReference type="OrthoDB" id="6129517at2759"/>
<name>A0A7S4E3N8_9STRA</name>
<dbReference type="PANTHER" id="PTHR10605">
    <property type="entry name" value="HEPARAN SULFATE SULFOTRANSFERASE"/>
    <property type="match status" value="1"/>
</dbReference>
<dbReference type="InterPro" id="IPR027417">
    <property type="entry name" value="P-loop_NTPase"/>
</dbReference>
<evidence type="ECO:0000256" key="1">
    <source>
        <dbReference type="ARBA" id="ARBA00022679"/>
    </source>
</evidence>
<feature type="region of interest" description="Disordered" evidence="4">
    <location>
        <begin position="1"/>
        <end position="22"/>
    </location>
</feature>
<dbReference type="Gene3D" id="3.40.50.300">
    <property type="entry name" value="P-loop containing nucleotide triphosphate hydrolases"/>
    <property type="match status" value="1"/>
</dbReference>
<evidence type="ECO:0000313" key="7">
    <source>
        <dbReference type="Proteomes" id="UP000789595"/>
    </source>
</evidence>
<dbReference type="SUPFAM" id="SSF52540">
    <property type="entry name" value="P-loop containing nucleoside triphosphate hydrolases"/>
    <property type="match status" value="1"/>
</dbReference>
<gene>
    <name evidence="5" type="ORF">PCAL00307_LOCUS3546</name>
    <name evidence="6" type="ORF">PECAL_6P14480</name>
</gene>
<evidence type="ECO:0000313" key="6">
    <source>
        <dbReference type="EMBL" id="CAH0379810.1"/>
    </source>
</evidence>
<dbReference type="InterPro" id="IPR037359">
    <property type="entry name" value="NST/OST"/>
</dbReference>
<evidence type="ECO:0000256" key="4">
    <source>
        <dbReference type="SAM" id="MobiDB-lite"/>
    </source>
</evidence>